<dbReference type="STRING" id="52.CMC5_040200"/>
<dbReference type="RefSeq" id="WP_050431871.1">
    <property type="nucleotide sequence ID" value="NZ_CP012159.1"/>
</dbReference>
<evidence type="ECO:0008006" key="3">
    <source>
        <dbReference type="Google" id="ProtNLM"/>
    </source>
</evidence>
<dbReference type="Proteomes" id="UP000067626">
    <property type="component" value="Chromosome"/>
</dbReference>
<dbReference type="EMBL" id="CP012159">
    <property type="protein sequence ID" value="AKT39869.1"/>
    <property type="molecule type" value="Genomic_DNA"/>
</dbReference>
<protein>
    <recommendedName>
        <fullName evidence="3">Tryptophan synthase alpha chain</fullName>
    </recommendedName>
</protein>
<gene>
    <name evidence="1" type="ORF">CMC5_040200</name>
</gene>
<sequence length="330" mass="33955">MRVSSWISVAVITAAAVVVLPSGCTQDFSRFDSDPEQVCGATEKRCGGGCVAKLDVRYGCGEGCSPCDLANADATCSPEGACIVRLCESGFADCDNDDANGCETSLLSARNCGACGNDCGVAECEAGVCGAVTCPEGRADCDEDASNGCEQSIGVTQHCGACDRACSREHADDVACVAGECVPECDFGYDDCHQPGLDEEDDGCETRTASDVDNCGECGRRCSDLRVAARSCANRVCNSTCTPGFANCTRPTSGQDDGCETSITTTQNCGSCGNVCPMAFTCSQGQCRCSTDASCDNDTPGSAVCMMGRCMCDGMLCNFGQRCGQDGQCG</sequence>
<keyword evidence="2" id="KW-1185">Reference proteome</keyword>
<dbReference type="OrthoDB" id="5522667at2"/>
<organism evidence="1 2">
    <name type="scientific">Chondromyces crocatus</name>
    <dbReference type="NCBI Taxonomy" id="52"/>
    <lineage>
        <taxon>Bacteria</taxon>
        <taxon>Pseudomonadati</taxon>
        <taxon>Myxococcota</taxon>
        <taxon>Polyangia</taxon>
        <taxon>Polyangiales</taxon>
        <taxon>Polyangiaceae</taxon>
        <taxon>Chondromyces</taxon>
    </lineage>
</organism>
<accession>A0A0K1EG89</accession>
<evidence type="ECO:0000313" key="2">
    <source>
        <dbReference type="Proteomes" id="UP000067626"/>
    </source>
</evidence>
<dbReference type="AlphaFoldDB" id="A0A0K1EG89"/>
<proteinExistence type="predicted"/>
<reference evidence="1 2" key="1">
    <citation type="submission" date="2015-07" db="EMBL/GenBank/DDBJ databases">
        <title>Genome analysis of myxobacterium Chondromyces crocatus Cm c5 reveals a high potential for natural compound synthesis and the genetic basis for the loss of fruiting body formation.</title>
        <authorList>
            <person name="Zaburannyi N."/>
            <person name="Bunk B."/>
            <person name="Maier J."/>
            <person name="Overmann J."/>
            <person name="Mueller R."/>
        </authorList>
    </citation>
    <scope>NUCLEOTIDE SEQUENCE [LARGE SCALE GENOMIC DNA]</scope>
    <source>
        <strain evidence="1 2">Cm c5</strain>
    </source>
</reference>
<name>A0A0K1EG89_CHOCO</name>
<evidence type="ECO:0000313" key="1">
    <source>
        <dbReference type="EMBL" id="AKT39869.1"/>
    </source>
</evidence>
<dbReference type="KEGG" id="ccro:CMC5_040200"/>